<protein>
    <submittedName>
        <fullName evidence="9">Nuclear pore complex protein Nup133</fullName>
    </submittedName>
</protein>
<feature type="compositionally biased region" description="Basic and acidic residues" evidence="7">
    <location>
        <begin position="105"/>
        <end position="144"/>
    </location>
</feature>
<dbReference type="Proteomes" id="UP000054558">
    <property type="component" value="Unassembled WGS sequence"/>
</dbReference>
<evidence type="ECO:0000256" key="4">
    <source>
        <dbReference type="ARBA" id="ARBA00022927"/>
    </source>
</evidence>
<dbReference type="GO" id="GO:0016973">
    <property type="term" value="P:poly(A)+ mRNA export from nucleus"/>
    <property type="evidence" value="ECO:0000318"/>
    <property type="project" value="GO_Central"/>
</dbReference>
<dbReference type="GO" id="GO:0006606">
    <property type="term" value="P:protein import into nucleus"/>
    <property type="evidence" value="ECO:0000318"/>
    <property type="project" value="GO_Central"/>
</dbReference>
<keyword evidence="4" id="KW-0653">Protein transport</keyword>
<evidence type="ECO:0000256" key="7">
    <source>
        <dbReference type="SAM" id="MobiDB-lite"/>
    </source>
</evidence>
<keyword evidence="6" id="KW-0539">Nucleus</keyword>
<dbReference type="Pfam" id="PF03177">
    <property type="entry name" value="Nucleoporin_C"/>
    <property type="match status" value="1"/>
</dbReference>
<evidence type="ECO:0000256" key="2">
    <source>
        <dbReference type="ARBA" id="ARBA00022448"/>
    </source>
</evidence>
<keyword evidence="10" id="KW-1185">Reference proteome</keyword>
<dbReference type="InterPro" id="IPR007187">
    <property type="entry name" value="Nucleoporin_Nup133/Nup155_C"/>
</dbReference>
<feature type="compositionally biased region" description="Polar residues" evidence="7">
    <location>
        <begin position="40"/>
        <end position="56"/>
    </location>
</feature>
<dbReference type="GO" id="GO:0017056">
    <property type="term" value="F:structural constituent of nuclear pore"/>
    <property type="evidence" value="ECO:0000318"/>
    <property type="project" value="GO_Central"/>
</dbReference>
<feature type="compositionally biased region" description="Low complexity" evidence="7">
    <location>
        <begin position="11"/>
        <end position="24"/>
    </location>
</feature>
<evidence type="ECO:0000259" key="8">
    <source>
        <dbReference type="Pfam" id="PF03177"/>
    </source>
</evidence>
<dbReference type="PANTHER" id="PTHR13405">
    <property type="entry name" value="NUCLEAR PORE COMPLEX PROTEIN NUP133"/>
    <property type="match status" value="1"/>
</dbReference>
<sequence length="838" mass="90709">MFSTGKKPKTPGRGTPGTRGARSSSRLRDAELALPENLHNGLQTQAPPSTVRQETPLQHPPGHPYENRSHPATDVSLKEKSAAAQPNALLWPPDQGHAMLSERAAPPRKEDKAEEVRIDIVGDPAKSDENMAEERPFSSGREEAQEQPAEGDEGPDSKAQVKVLKHYIDFTLTGVLDGVVDGLRHAGAFDESGRRNGFARASRSFVDALGKSWTNESANASLVIRGYLADKQRRHARFLEFVSRLGVVDELRSTSALTAILEHSEKIASAVALREFQNAASDFAQQSAPGPFTPSETDPGQATLTVVRAAGERGLRRHVALSGRDSVEVFYTRVSSLEDFFSSLTSHAAAACFADVSQAPLRLQAERVCELMDAAGRVVEAARKTRDAHASSFESIPGLPWTASPPVLDGLWTLCRLASDVQTRAASSNPSLVPLINQRLRSLGEMLLDGHRESLEATLQAGGRADVIGARKEYAARRDVLLRAQLHFVRGAATAVPGGDQSGPGSEVERARATTREYAYLAAVAKKHGCFEVLADICEDRGDDARLLDYMKADPPAASEGRFSLFVFERCLAQREESRLLRFGDQGFGRELGRFLEGRPRLRWLHEIGQQEFSDAADTLASISGTEELPSVSEAQLRLQLCVEKLARLAAPRTAKTEALLDTLDRRIGLIDLQVEHGVSSGRPLPPAQLIEELLKGDRGVVPAAFEAFSLAGPSFVAENRALVERAWLKAASLDDWLAFQKAYVSEGWSDAMYLEELQKTVLCSAAANLYARDGSYSMTEVMPLRSGDGNQQWSVQAMLSKHASFAAAAEVMLDAVAFGSGSEGGGLEGGSSTMLLD</sequence>
<evidence type="ECO:0000313" key="10">
    <source>
        <dbReference type="Proteomes" id="UP000054558"/>
    </source>
</evidence>
<dbReference type="GO" id="GO:0000972">
    <property type="term" value="P:transcription-dependent tethering of RNA polymerase II gene DNA at nuclear periphery"/>
    <property type="evidence" value="ECO:0000318"/>
    <property type="project" value="GO_Central"/>
</dbReference>
<name>A0A1Y1IN79_KLENI</name>
<evidence type="ECO:0000256" key="1">
    <source>
        <dbReference type="ARBA" id="ARBA00004259"/>
    </source>
</evidence>
<feature type="region of interest" description="Disordered" evidence="7">
    <location>
        <begin position="101"/>
        <end position="158"/>
    </location>
</feature>
<accession>A0A1Y1IN79</accession>
<dbReference type="InterPro" id="IPR037624">
    <property type="entry name" value="Nup133-like"/>
</dbReference>
<keyword evidence="3" id="KW-0509">mRNA transport</keyword>
<dbReference type="GO" id="GO:0031080">
    <property type="term" value="C:nuclear pore outer ring"/>
    <property type="evidence" value="ECO:0000318"/>
    <property type="project" value="GO_Central"/>
</dbReference>
<evidence type="ECO:0000256" key="3">
    <source>
        <dbReference type="ARBA" id="ARBA00022816"/>
    </source>
</evidence>
<keyword evidence="2" id="KW-0813">Transport</keyword>
<evidence type="ECO:0000256" key="6">
    <source>
        <dbReference type="ARBA" id="ARBA00023242"/>
    </source>
</evidence>
<dbReference type="OrthoDB" id="103454at2759"/>
<feature type="region of interest" description="Disordered" evidence="7">
    <location>
        <begin position="1"/>
        <end position="82"/>
    </location>
</feature>
<gene>
    <name evidence="9" type="ORF">KFL_005380040</name>
</gene>
<proteinExistence type="predicted"/>
<dbReference type="PANTHER" id="PTHR13405:SF11">
    <property type="entry name" value="NUCLEAR PORE COMPLEX PROTEIN NUP133"/>
    <property type="match status" value="1"/>
</dbReference>
<dbReference type="AlphaFoldDB" id="A0A1Y1IN79"/>
<feature type="compositionally biased region" description="Basic residues" evidence="7">
    <location>
        <begin position="1"/>
        <end position="10"/>
    </location>
</feature>
<reference evidence="9 10" key="1">
    <citation type="journal article" date="2014" name="Nat. Commun.">
        <title>Klebsormidium flaccidum genome reveals primary factors for plant terrestrial adaptation.</title>
        <authorList>
            <person name="Hori K."/>
            <person name="Maruyama F."/>
            <person name="Fujisawa T."/>
            <person name="Togashi T."/>
            <person name="Yamamoto N."/>
            <person name="Seo M."/>
            <person name="Sato S."/>
            <person name="Yamada T."/>
            <person name="Mori H."/>
            <person name="Tajima N."/>
            <person name="Moriyama T."/>
            <person name="Ikeuchi M."/>
            <person name="Watanabe M."/>
            <person name="Wada H."/>
            <person name="Kobayashi K."/>
            <person name="Saito M."/>
            <person name="Masuda T."/>
            <person name="Sasaki-Sekimoto Y."/>
            <person name="Mashiguchi K."/>
            <person name="Awai K."/>
            <person name="Shimojima M."/>
            <person name="Masuda S."/>
            <person name="Iwai M."/>
            <person name="Nobusawa T."/>
            <person name="Narise T."/>
            <person name="Kondo S."/>
            <person name="Saito H."/>
            <person name="Sato R."/>
            <person name="Murakawa M."/>
            <person name="Ihara Y."/>
            <person name="Oshima-Yamada Y."/>
            <person name="Ohtaka K."/>
            <person name="Satoh M."/>
            <person name="Sonobe K."/>
            <person name="Ishii M."/>
            <person name="Ohtani R."/>
            <person name="Kanamori-Sato M."/>
            <person name="Honoki R."/>
            <person name="Miyazaki D."/>
            <person name="Mochizuki H."/>
            <person name="Umetsu J."/>
            <person name="Higashi K."/>
            <person name="Shibata D."/>
            <person name="Kamiya Y."/>
            <person name="Sato N."/>
            <person name="Nakamura Y."/>
            <person name="Tabata S."/>
            <person name="Ida S."/>
            <person name="Kurokawa K."/>
            <person name="Ohta H."/>
        </authorList>
    </citation>
    <scope>NUCLEOTIDE SEQUENCE [LARGE SCALE GENOMIC DNA]</scope>
    <source>
        <strain evidence="9 10">NIES-2285</strain>
    </source>
</reference>
<evidence type="ECO:0000313" key="9">
    <source>
        <dbReference type="EMBL" id="GAQ89578.1"/>
    </source>
</evidence>
<evidence type="ECO:0000256" key="5">
    <source>
        <dbReference type="ARBA" id="ARBA00023010"/>
    </source>
</evidence>
<comment type="subcellular location">
    <subcellularLocation>
        <location evidence="1">Nucleus envelope</location>
    </subcellularLocation>
</comment>
<feature type="compositionally biased region" description="Basic and acidic residues" evidence="7">
    <location>
        <begin position="65"/>
        <end position="81"/>
    </location>
</feature>
<keyword evidence="5" id="KW-0811">Translocation</keyword>
<dbReference type="EMBL" id="DF237487">
    <property type="protein sequence ID" value="GAQ89578.1"/>
    <property type="molecule type" value="Genomic_DNA"/>
</dbReference>
<organism evidence="9 10">
    <name type="scientific">Klebsormidium nitens</name>
    <name type="common">Green alga</name>
    <name type="synonym">Ulothrix nitens</name>
    <dbReference type="NCBI Taxonomy" id="105231"/>
    <lineage>
        <taxon>Eukaryota</taxon>
        <taxon>Viridiplantae</taxon>
        <taxon>Streptophyta</taxon>
        <taxon>Klebsormidiophyceae</taxon>
        <taxon>Klebsormidiales</taxon>
        <taxon>Klebsormidiaceae</taxon>
        <taxon>Klebsormidium</taxon>
    </lineage>
</organism>
<dbReference type="STRING" id="105231.A0A1Y1IN79"/>
<feature type="domain" description="Nucleoporin Nup133/Nup155-like C-terminal" evidence="8">
    <location>
        <begin position="563"/>
        <end position="675"/>
    </location>
</feature>